<comment type="caution">
    <text evidence="2">The sequence shown here is derived from an EMBL/GenBank/DDBJ whole genome shotgun (WGS) entry which is preliminary data.</text>
</comment>
<keyword evidence="3" id="KW-1185">Reference proteome</keyword>
<proteinExistence type="predicted"/>
<dbReference type="SUPFAM" id="SSF54593">
    <property type="entry name" value="Glyoxalase/Bleomycin resistance protein/Dihydroxybiphenyl dioxygenase"/>
    <property type="match status" value="1"/>
</dbReference>
<organism evidence="2 3">
    <name type="scientific">Mycolicibacterium septicum</name>
    <dbReference type="NCBI Taxonomy" id="98668"/>
    <lineage>
        <taxon>Bacteria</taxon>
        <taxon>Bacillati</taxon>
        <taxon>Actinomycetota</taxon>
        <taxon>Actinomycetes</taxon>
        <taxon>Mycobacteriales</taxon>
        <taxon>Mycobacteriaceae</taxon>
        <taxon>Mycolicibacterium</taxon>
    </lineage>
</organism>
<gene>
    <name evidence="2" type="ORF">ACK4CP_04770</name>
</gene>
<name>A0ABW9LNV7_9MYCO</name>
<protein>
    <submittedName>
        <fullName evidence="2">VOC family protein</fullName>
    </submittedName>
</protein>
<dbReference type="Gene3D" id="3.10.180.10">
    <property type="entry name" value="2,3-Dihydroxybiphenyl 1,2-Dioxygenase, domain 1"/>
    <property type="match status" value="1"/>
</dbReference>
<accession>A0ABW9LNV7</accession>
<feature type="domain" description="Glyoxalase-like" evidence="1">
    <location>
        <begin position="41"/>
        <end position="109"/>
    </location>
</feature>
<evidence type="ECO:0000259" key="1">
    <source>
        <dbReference type="Pfam" id="PF18029"/>
    </source>
</evidence>
<evidence type="ECO:0000313" key="2">
    <source>
        <dbReference type="EMBL" id="MFN6549691.1"/>
    </source>
</evidence>
<dbReference type="EMBL" id="JBKBDE010000001">
    <property type="protein sequence ID" value="MFN6549691.1"/>
    <property type="molecule type" value="Genomic_DNA"/>
</dbReference>
<dbReference type="Proteomes" id="UP001635817">
    <property type="component" value="Unassembled WGS sequence"/>
</dbReference>
<evidence type="ECO:0000313" key="3">
    <source>
        <dbReference type="Proteomes" id="UP001635817"/>
    </source>
</evidence>
<dbReference type="InterPro" id="IPR029068">
    <property type="entry name" value="Glyas_Bleomycin-R_OHBP_Dase"/>
</dbReference>
<dbReference type="RefSeq" id="WP_409548601.1">
    <property type="nucleotide sequence ID" value="NZ_JBKBDE010000001.1"/>
</dbReference>
<dbReference type="InterPro" id="IPR041581">
    <property type="entry name" value="Glyoxalase_6"/>
</dbReference>
<reference evidence="2 3" key="1">
    <citation type="submission" date="2024-12" db="EMBL/GenBank/DDBJ databases">
        <title>The coexistence of Mycolicibacterium septicum and Mycolicibacterium nivoides in clinical samples.</title>
        <authorList>
            <person name="Wang C."/>
            <person name="Feng Y."/>
            <person name="Zong Z."/>
        </authorList>
    </citation>
    <scope>NUCLEOTIDE SEQUENCE [LARGE SCALE GENOMIC DNA]</scope>
    <source>
        <strain evidence="2 3">120310</strain>
    </source>
</reference>
<sequence>MFNWEFDVAGGAAMIRRPGYGDHLVATIDPDILERHATPGTPPGLSDAIGWTGQLSDEQQPEHWQVVFAVANRDESAALAEKLGAAVVSSSDTEWTNTALIKDPQGAPLVLSQFIPPTG</sequence>
<dbReference type="Pfam" id="PF18029">
    <property type="entry name" value="Glyoxalase_6"/>
    <property type="match status" value="1"/>
</dbReference>